<reference evidence="6" key="1">
    <citation type="submission" date="2021-04" db="EMBL/GenBank/DDBJ databases">
        <title>Oceanospirillales bacteria with DddD are important DMSP degraders in coastal seawater.</title>
        <authorList>
            <person name="Liu J."/>
        </authorList>
    </citation>
    <scope>NUCLEOTIDE SEQUENCE</scope>
    <source>
        <strain evidence="6">D13-1</strain>
    </source>
</reference>
<evidence type="ECO:0000256" key="4">
    <source>
        <dbReference type="PROSITE-ProRule" id="PRU00236"/>
    </source>
</evidence>
<feature type="binding site" evidence="4">
    <location>
        <position position="140"/>
    </location>
    <ligand>
        <name>Zn(2+)</name>
        <dbReference type="ChEBI" id="CHEBI:29105"/>
    </ligand>
</feature>
<keyword evidence="7" id="KW-1185">Reference proteome</keyword>
<evidence type="ECO:0000256" key="1">
    <source>
        <dbReference type="ARBA" id="ARBA00012928"/>
    </source>
</evidence>
<dbReference type="PANTHER" id="PTHR11085:SF10">
    <property type="entry name" value="NAD-DEPENDENT PROTEIN DEACYLASE SIRTUIN-5, MITOCHONDRIAL-RELATED"/>
    <property type="match status" value="1"/>
</dbReference>
<evidence type="ECO:0000256" key="3">
    <source>
        <dbReference type="ARBA" id="ARBA00023027"/>
    </source>
</evidence>
<evidence type="ECO:0000313" key="6">
    <source>
        <dbReference type="EMBL" id="UTW10505.1"/>
    </source>
</evidence>
<dbReference type="RefSeq" id="WP_255852548.1">
    <property type="nucleotide sequence ID" value="NZ_CP073347.1"/>
</dbReference>
<dbReference type="PROSITE" id="PS50305">
    <property type="entry name" value="SIRTUIN"/>
    <property type="match status" value="1"/>
</dbReference>
<dbReference type="InterPro" id="IPR026591">
    <property type="entry name" value="Sirtuin_cat_small_dom_sf"/>
</dbReference>
<feature type="binding site" evidence="4">
    <location>
        <position position="190"/>
    </location>
    <ligand>
        <name>Zn(2+)</name>
        <dbReference type="ChEBI" id="CHEBI:29105"/>
    </ligand>
</feature>
<dbReference type="InterPro" id="IPR003000">
    <property type="entry name" value="Sirtuin"/>
</dbReference>
<keyword evidence="2" id="KW-0808">Transferase</keyword>
<dbReference type="SUPFAM" id="SSF52467">
    <property type="entry name" value="DHS-like NAD/FAD-binding domain"/>
    <property type="match status" value="1"/>
</dbReference>
<dbReference type="NCBIfam" id="NF003738">
    <property type="entry name" value="PRK05333.1"/>
    <property type="match status" value="1"/>
</dbReference>
<keyword evidence="4" id="KW-0479">Metal-binding</keyword>
<dbReference type="Pfam" id="PF02146">
    <property type="entry name" value="SIR2"/>
    <property type="match status" value="1"/>
</dbReference>
<dbReference type="EC" id="2.3.1.286" evidence="1"/>
<dbReference type="InterPro" id="IPR050134">
    <property type="entry name" value="NAD-dep_sirtuin_deacylases"/>
</dbReference>
<accession>A0ABY5HGX4</accession>
<gene>
    <name evidence="6" type="ORF">KDW95_14515</name>
</gene>
<organism evidence="6 7">
    <name type="scientific">Marinobacterium rhizophilum</name>
    <dbReference type="NCBI Taxonomy" id="420402"/>
    <lineage>
        <taxon>Bacteria</taxon>
        <taxon>Pseudomonadati</taxon>
        <taxon>Pseudomonadota</taxon>
        <taxon>Gammaproteobacteria</taxon>
        <taxon>Oceanospirillales</taxon>
        <taxon>Oceanospirillaceae</taxon>
        <taxon>Marinobacterium</taxon>
    </lineage>
</organism>
<dbReference type="Gene3D" id="3.40.50.1220">
    <property type="entry name" value="TPP-binding domain"/>
    <property type="match status" value="1"/>
</dbReference>
<keyword evidence="4" id="KW-0862">Zinc</keyword>
<dbReference type="InterPro" id="IPR029035">
    <property type="entry name" value="DHS-like_NAD/FAD-binding_dom"/>
</dbReference>
<feature type="binding site" evidence="4">
    <location>
        <position position="187"/>
    </location>
    <ligand>
        <name>Zn(2+)</name>
        <dbReference type="ChEBI" id="CHEBI:29105"/>
    </ligand>
</feature>
<evidence type="ECO:0000256" key="2">
    <source>
        <dbReference type="ARBA" id="ARBA00022679"/>
    </source>
</evidence>
<protein>
    <recommendedName>
        <fullName evidence="1">protein acetyllysine N-acetyltransferase</fullName>
        <ecNumber evidence="1">2.3.1.286</ecNumber>
    </recommendedName>
</protein>
<feature type="active site" description="Proton acceptor" evidence="4">
    <location>
        <position position="129"/>
    </location>
</feature>
<feature type="domain" description="Deacetylase sirtuin-type" evidence="5">
    <location>
        <begin position="8"/>
        <end position="280"/>
    </location>
</feature>
<dbReference type="EMBL" id="CP073347">
    <property type="protein sequence ID" value="UTW10505.1"/>
    <property type="molecule type" value="Genomic_DNA"/>
</dbReference>
<name>A0ABY5HGX4_9GAMM</name>
<evidence type="ECO:0000259" key="5">
    <source>
        <dbReference type="PROSITE" id="PS50305"/>
    </source>
</evidence>
<sequence>MPDTQPPDSTLQRMSDELAAFLARHPRLFVLSGAGISADSGIPDYRDHQGNWKRPPPVDHRDFVTSHSCRQRFWGRSLAGWPLMAKARPNAAHLGLAVLEQRQQIELLVTQNVDGLHQRAGSHAVLDLHGRSDSVICLGCSQRYARASVQQRLACDNPGFARLQAPAAPDGDADLEVDFSHFKLHDCDSCGGILKPDVVFFGDQVPRERVSSAMDALARADAMLVVGSSLMVYSGFRFCRQAAALGKPIAAVNLGRTRADDLLNLKLEAPAGVLLQHCLG</sequence>
<keyword evidence="3" id="KW-0520">NAD</keyword>
<feature type="binding site" evidence="4">
    <location>
        <position position="137"/>
    </location>
    <ligand>
        <name>Zn(2+)</name>
        <dbReference type="ChEBI" id="CHEBI:29105"/>
    </ligand>
</feature>
<dbReference type="InterPro" id="IPR026590">
    <property type="entry name" value="Ssirtuin_cat_dom"/>
</dbReference>
<evidence type="ECO:0000313" key="7">
    <source>
        <dbReference type="Proteomes" id="UP001058461"/>
    </source>
</evidence>
<dbReference type="Gene3D" id="3.30.1600.10">
    <property type="entry name" value="SIR2/SIRT2 'Small Domain"/>
    <property type="match status" value="1"/>
</dbReference>
<dbReference type="Proteomes" id="UP001058461">
    <property type="component" value="Chromosome"/>
</dbReference>
<proteinExistence type="predicted"/>
<dbReference type="PANTHER" id="PTHR11085">
    <property type="entry name" value="NAD-DEPENDENT PROTEIN DEACYLASE SIRTUIN-5, MITOCHONDRIAL-RELATED"/>
    <property type="match status" value="1"/>
</dbReference>